<protein>
    <submittedName>
        <fullName evidence="2">Uncharacterized protein</fullName>
    </submittedName>
</protein>
<organism evidence="2 3">
    <name type="scientific">Pendulispora rubella</name>
    <dbReference type="NCBI Taxonomy" id="2741070"/>
    <lineage>
        <taxon>Bacteria</taxon>
        <taxon>Pseudomonadati</taxon>
        <taxon>Myxococcota</taxon>
        <taxon>Myxococcia</taxon>
        <taxon>Myxococcales</taxon>
        <taxon>Sorangiineae</taxon>
        <taxon>Pendulisporaceae</taxon>
        <taxon>Pendulispora</taxon>
    </lineage>
</organism>
<gene>
    <name evidence="2" type="ORF">LVJ94_08045</name>
</gene>
<evidence type="ECO:0000313" key="3">
    <source>
        <dbReference type="Proteomes" id="UP001374803"/>
    </source>
</evidence>
<name>A0ABZ2LBL1_9BACT</name>
<reference evidence="2" key="1">
    <citation type="submission" date="2021-12" db="EMBL/GenBank/DDBJ databases">
        <title>Discovery of the Pendulisporaceae a myxobacterial family with distinct sporulation behavior and unique specialized metabolism.</title>
        <authorList>
            <person name="Garcia R."/>
            <person name="Popoff A."/>
            <person name="Bader C.D."/>
            <person name="Loehr J."/>
            <person name="Walesch S."/>
            <person name="Walt C."/>
            <person name="Boldt J."/>
            <person name="Bunk B."/>
            <person name="Haeckl F.J.F.P.J."/>
            <person name="Gunesch A.P."/>
            <person name="Birkelbach J."/>
            <person name="Nuebel U."/>
            <person name="Pietschmann T."/>
            <person name="Bach T."/>
            <person name="Mueller R."/>
        </authorList>
    </citation>
    <scope>NUCLEOTIDE SEQUENCE</scope>
    <source>
        <strain evidence="2">MSr11367</strain>
    </source>
</reference>
<feature type="region of interest" description="Disordered" evidence="1">
    <location>
        <begin position="14"/>
        <end position="43"/>
    </location>
</feature>
<evidence type="ECO:0000256" key="1">
    <source>
        <dbReference type="SAM" id="MobiDB-lite"/>
    </source>
</evidence>
<dbReference type="RefSeq" id="WP_394836846.1">
    <property type="nucleotide sequence ID" value="NZ_CP089929.1"/>
</dbReference>
<evidence type="ECO:0000313" key="2">
    <source>
        <dbReference type="EMBL" id="WXB07186.1"/>
    </source>
</evidence>
<sequence>MLPPFIIEQIRKREEEERARYEQPQLELPVMPPRPRPRYEVPDDEANRGVIILDI</sequence>
<dbReference type="EMBL" id="CP089983">
    <property type="protein sequence ID" value="WXB07186.1"/>
    <property type="molecule type" value="Genomic_DNA"/>
</dbReference>
<proteinExistence type="predicted"/>
<keyword evidence="3" id="KW-1185">Reference proteome</keyword>
<accession>A0ABZ2LBL1</accession>
<dbReference type="Proteomes" id="UP001374803">
    <property type="component" value="Chromosome"/>
</dbReference>